<gene>
    <name evidence="1" type="ORF">DUI87_02732</name>
</gene>
<reference evidence="1 2" key="1">
    <citation type="submission" date="2018-07" db="EMBL/GenBank/DDBJ databases">
        <title>A high quality draft genome assembly of the barn swallow (H. rustica rustica).</title>
        <authorList>
            <person name="Formenti G."/>
            <person name="Chiara M."/>
            <person name="Poveda L."/>
            <person name="Francoijs K.-J."/>
            <person name="Bonisoli-Alquati A."/>
            <person name="Canova L."/>
            <person name="Gianfranceschi L."/>
            <person name="Horner D.S."/>
            <person name="Saino N."/>
        </authorList>
    </citation>
    <scope>NUCLEOTIDE SEQUENCE [LARGE SCALE GENOMIC DNA]</scope>
    <source>
        <strain evidence="1">Chelidonia</strain>
        <tissue evidence="1">Blood</tissue>
    </source>
</reference>
<keyword evidence="2" id="KW-1185">Reference proteome</keyword>
<evidence type="ECO:0000313" key="1">
    <source>
        <dbReference type="EMBL" id="RMC21861.1"/>
    </source>
</evidence>
<dbReference type="OrthoDB" id="10497870at2759"/>
<sequence length="218" mass="25055">MTPSSVVQVKHQKDGAIHRDLDKLEKFTHENCMRLNKTKCKVLHQGWGNTQYQSRLRDEQIKSTPTEKDVRVLVDERLYMQRDLNNLENWPIPNHIEFNKGTAMWLQRPHGHHHLGVARGELCLPGCPSQLHHEQKGRGSSSGFSFLAPHMKRSIEWHWRCSSQHRPCGHGGDRMASSGNRVSDSLMLNLDEINFSVVRDTAEIFELTKFVSSGTLEQ</sequence>
<evidence type="ECO:0008006" key="3">
    <source>
        <dbReference type="Google" id="ProtNLM"/>
    </source>
</evidence>
<dbReference type="AlphaFoldDB" id="A0A3M0L9S8"/>
<dbReference type="EMBL" id="QRBI01000093">
    <property type="protein sequence ID" value="RMC21861.1"/>
    <property type="molecule type" value="Genomic_DNA"/>
</dbReference>
<protein>
    <recommendedName>
        <fullName evidence="3">Reverse transcriptase domain-containing protein</fullName>
    </recommendedName>
</protein>
<evidence type="ECO:0000313" key="2">
    <source>
        <dbReference type="Proteomes" id="UP000269221"/>
    </source>
</evidence>
<comment type="caution">
    <text evidence="1">The sequence shown here is derived from an EMBL/GenBank/DDBJ whole genome shotgun (WGS) entry which is preliminary data.</text>
</comment>
<proteinExistence type="predicted"/>
<name>A0A3M0L9S8_HIRRU</name>
<accession>A0A3M0L9S8</accession>
<organism evidence="1 2">
    <name type="scientific">Hirundo rustica rustica</name>
    <dbReference type="NCBI Taxonomy" id="333673"/>
    <lineage>
        <taxon>Eukaryota</taxon>
        <taxon>Metazoa</taxon>
        <taxon>Chordata</taxon>
        <taxon>Craniata</taxon>
        <taxon>Vertebrata</taxon>
        <taxon>Euteleostomi</taxon>
        <taxon>Archelosauria</taxon>
        <taxon>Archosauria</taxon>
        <taxon>Dinosauria</taxon>
        <taxon>Saurischia</taxon>
        <taxon>Theropoda</taxon>
        <taxon>Coelurosauria</taxon>
        <taxon>Aves</taxon>
        <taxon>Neognathae</taxon>
        <taxon>Neoaves</taxon>
        <taxon>Telluraves</taxon>
        <taxon>Australaves</taxon>
        <taxon>Passeriformes</taxon>
        <taxon>Sylvioidea</taxon>
        <taxon>Hirundinidae</taxon>
        <taxon>Hirundo</taxon>
    </lineage>
</organism>
<dbReference type="Proteomes" id="UP000269221">
    <property type="component" value="Unassembled WGS sequence"/>
</dbReference>